<accession>A0ABM3MS40</accession>
<evidence type="ECO:0000313" key="1">
    <source>
        <dbReference type="Proteomes" id="UP001652740"/>
    </source>
</evidence>
<name>A0ABM3MS40_GALME</name>
<organism evidence="1 2">
    <name type="scientific">Galleria mellonella</name>
    <name type="common">Greater wax moth</name>
    <dbReference type="NCBI Taxonomy" id="7137"/>
    <lineage>
        <taxon>Eukaryota</taxon>
        <taxon>Metazoa</taxon>
        <taxon>Ecdysozoa</taxon>
        <taxon>Arthropoda</taxon>
        <taxon>Hexapoda</taxon>
        <taxon>Insecta</taxon>
        <taxon>Pterygota</taxon>
        <taxon>Neoptera</taxon>
        <taxon>Endopterygota</taxon>
        <taxon>Lepidoptera</taxon>
        <taxon>Glossata</taxon>
        <taxon>Ditrysia</taxon>
        <taxon>Pyraloidea</taxon>
        <taxon>Pyralidae</taxon>
        <taxon>Galleriinae</taxon>
        <taxon>Galleria</taxon>
    </lineage>
</organism>
<dbReference type="Proteomes" id="UP001652740">
    <property type="component" value="Unplaced"/>
</dbReference>
<protein>
    <submittedName>
        <fullName evidence="2">Uncharacterized protein LOC128201401</fullName>
    </submittedName>
</protein>
<reference evidence="2" key="1">
    <citation type="submission" date="2025-08" db="UniProtKB">
        <authorList>
            <consortium name="RefSeq"/>
        </authorList>
    </citation>
    <scope>IDENTIFICATION</scope>
    <source>
        <tissue evidence="2">Whole larvae</tissue>
    </source>
</reference>
<sequence length="102" mass="12009">MYGWLKKHKTYHRLRFSTTIEDYAQLCTQARRPKDSMVRRLIAKVCESPRLVERNSLNGKQSMYRPSSLHVQQPTQARVKSNESVVFMYSIENYVSMHVGTQ</sequence>
<proteinExistence type="predicted"/>
<evidence type="ECO:0000313" key="2">
    <source>
        <dbReference type="RefSeq" id="XP_052754174.1"/>
    </source>
</evidence>
<gene>
    <name evidence="2" type="primary">LOC128201401</name>
</gene>
<dbReference type="GeneID" id="128201401"/>
<dbReference type="RefSeq" id="XP_052754174.1">
    <property type="nucleotide sequence ID" value="XM_052898214.1"/>
</dbReference>
<keyword evidence="1" id="KW-1185">Reference proteome</keyword>